<dbReference type="PANTHER" id="PTHR19842:SF0">
    <property type="entry name" value="TARGET OF RAPAMYCIN COMPLEX SUBUNIT LST8"/>
    <property type="match status" value="1"/>
</dbReference>
<feature type="repeat" description="WD" evidence="2">
    <location>
        <begin position="341"/>
        <end position="366"/>
    </location>
</feature>
<dbReference type="InterPro" id="IPR036322">
    <property type="entry name" value="WD40_repeat_dom_sf"/>
</dbReference>
<comment type="similarity">
    <text evidence="1">Belongs to the WD repeat LST8 family.</text>
</comment>
<dbReference type="OrthoDB" id="10248252at2759"/>
<dbReference type="AlphaFoldDB" id="A0A9P4Q5K4"/>
<dbReference type="InterPro" id="IPR015943">
    <property type="entry name" value="WD40/YVTN_repeat-like_dom_sf"/>
</dbReference>
<dbReference type="SUPFAM" id="SSF50978">
    <property type="entry name" value="WD40 repeat-like"/>
    <property type="match status" value="1"/>
</dbReference>
<dbReference type="SMART" id="SM00320">
    <property type="entry name" value="WD40"/>
    <property type="match status" value="5"/>
</dbReference>
<dbReference type="GO" id="GO:0031931">
    <property type="term" value="C:TORC1 complex"/>
    <property type="evidence" value="ECO:0007669"/>
    <property type="project" value="InterPro"/>
</dbReference>
<dbReference type="PROSITE" id="PS50082">
    <property type="entry name" value="WD_REPEATS_2"/>
    <property type="match status" value="3"/>
</dbReference>
<dbReference type="EMBL" id="MU003823">
    <property type="protein sequence ID" value="KAF2718564.1"/>
    <property type="molecule type" value="Genomic_DNA"/>
</dbReference>
<dbReference type="InterPro" id="IPR037588">
    <property type="entry name" value="MLST8"/>
</dbReference>
<dbReference type="Pfam" id="PF00400">
    <property type="entry name" value="WD40"/>
    <property type="match status" value="3"/>
</dbReference>
<evidence type="ECO:0000313" key="4">
    <source>
        <dbReference type="EMBL" id="KAF2718564.1"/>
    </source>
</evidence>
<keyword evidence="2" id="KW-0853">WD repeat</keyword>
<feature type="compositionally biased region" description="Polar residues" evidence="3">
    <location>
        <begin position="70"/>
        <end position="83"/>
    </location>
</feature>
<dbReference type="GO" id="GO:0032956">
    <property type="term" value="P:regulation of actin cytoskeleton organization"/>
    <property type="evidence" value="ECO:0007669"/>
    <property type="project" value="TreeGrafter"/>
</dbReference>
<comment type="caution">
    <text evidence="4">The sequence shown here is derived from an EMBL/GenBank/DDBJ whole genome shotgun (WGS) entry which is preliminary data.</text>
</comment>
<evidence type="ECO:0000256" key="2">
    <source>
        <dbReference type="PROSITE-ProRule" id="PRU00221"/>
    </source>
</evidence>
<evidence type="ECO:0000313" key="5">
    <source>
        <dbReference type="Proteomes" id="UP000799441"/>
    </source>
</evidence>
<sequence length="1066" mass="116914">MHPSKRQKLSHQESNNVADSLANSFLHYLGREGLGSTKADISASVAESRPSVANTLQKSVHPTPDKVDITQGQSNSRSAFGTSYTTEEDMRLIRLREDNKVDWVTMPFHFEGRTLASLRVRYSKLRPGATRKQRSIQKTQSGGALDAILPQPAITEAGDLPEQIERNLRKHISQLPEQEQTIQESLQSKVATGPTASSVDVNTQGDWQAPSTLGSVLRHRELGFSNARAAKPSLLPDELKHQTLDTLGPRQYYHGTSGDVNHVAWGPNGFVFACGSIAITDALSMQYNQPCNLLLGDVPNNTVHELPEHHFTRPEIQSGVGNINGTASMRESQDPRLFMTVASVAFSPEGDRLYSAGADGAIRIYDTLSFSERADSSSIRASTRQCEVICSQMFKRPAAVDLLSVSYDGLVAAASHESVLGSLNVYHRNGQIFEHAHCPTHPSTTLPLYPTSLKWSPSYSCRHLLLAGFASDTFDEDHVRAGEVCLWDAAAQTRIPVGATFCNVSDVAWNPNVSSASMLFAVASAPSSGNQSISRGVKSAVQCFAPNNGRTKRVVEFDCPALDINDIVYSPYDDNLVAAGATDGKVYIWDKRFADERQDPLHIFAHGATLSVLDHERNIEEADTGVRFLSWGTTSSRLYSGSSDGVVKIWDPYRATAESHVKDAAMFTSAIMSGAFSPDSSQLLIGEDQGRINLLAIDCEGKSARAAKRFRLQAATTPKNKRDDNSFDIAHGMLESGKIELRPMGNLPKRQAVQGRYYDGPFLVPSREETLLAESEMTASLQAQHDAHSQANHTTSQDTDSSLHLPKADNRVRVAQETIERFESRRLDFERLGPQAEDLQRQFQEAQKKFLEVEASLSTPVPPCELDCNFLPTFVDDCKAADNERSKSRIPLALWYPSQTSKVDQSMLSLAELADYGFTEKCTRCFLSLAARPIVGGLAVCETCASKGKNTGICSRCGGSTQSLNASCERCNFACFRCSKPATVSPGGSCITCAPCGLMWEADVLGYKPLNYSHERLDELNGRMGRLQVLNDNDIGSIEIERLASKCEETSLAEEPKSIRRLYKKH</sequence>
<feature type="compositionally biased region" description="Polar residues" evidence="3">
    <location>
        <begin position="777"/>
        <end position="802"/>
    </location>
</feature>
<keyword evidence="5" id="KW-1185">Reference proteome</keyword>
<dbReference type="Gene3D" id="2.130.10.10">
    <property type="entry name" value="YVTN repeat-like/Quinoprotein amine dehydrogenase"/>
    <property type="match status" value="1"/>
</dbReference>
<dbReference type="PANTHER" id="PTHR19842">
    <property type="entry name" value="G BETA-LIKE PROTEIN GBL"/>
    <property type="match status" value="1"/>
</dbReference>
<reference evidence="4" key="1">
    <citation type="journal article" date="2020" name="Stud. Mycol.">
        <title>101 Dothideomycetes genomes: a test case for predicting lifestyles and emergence of pathogens.</title>
        <authorList>
            <person name="Haridas S."/>
            <person name="Albert R."/>
            <person name="Binder M."/>
            <person name="Bloem J."/>
            <person name="Labutti K."/>
            <person name="Salamov A."/>
            <person name="Andreopoulos B."/>
            <person name="Baker S."/>
            <person name="Barry K."/>
            <person name="Bills G."/>
            <person name="Bluhm B."/>
            <person name="Cannon C."/>
            <person name="Castanera R."/>
            <person name="Culley D."/>
            <person name="Daum C."/>
            <person name="Ezra D."/>
            <person name="Gonzalez J."/>
            <person name="Henrissat B."/>
            <person name="Kuo A."/>
            <person name="Liang C."/>
            <person name="Lipzen A."/>
            <person name="Lutzoni F."/>
            <person name="Magnuson J."/>
            <person name="Mondo S."/>
            <person name="Nolan M."/>
            <person name="Ohm R."/>
            <person name="Pangilinan J."/>
            <person name="Park H.-J."/>
            <person name="Ramirez L."/>
            <person name="Alfaro M."/>
            <person name="Sun H."/>
            <person name="Tritt A."/>
            <person name="Yoshinaga Y."/>
            <person name="Zwiers L.-H."/>
            <person name="Turgeon B."/>
            <person name="Goodwin S."/>
            <person name="Spatafora J."/>
            <person name="Crous P."/>
            <person name="Grigoriev I."/>
        </authorList>
    </citation>
    <scope>NUCLEOTIDE SEQUENCE</scope>
    <source>
        <strain evidence="4">CBS 116435</strain>
    </source>
</reference>
<protein>
    <submittedName>
        <fullName evidence="4">WD40 repeat-like protein</fullName>
    </submittedName>
</protein>
<feature type="repeat" description="WD" evidence="2">
    <location>
        <begin position="564"/>
        <end position="590"/>
    </location>
</feature>
<name>A0A9P4Q5K4_9PEZI</name>
<gene>
    <name evidence="4" type="ORF">K431DRAFT_230683</name>
</gene>
<feature type="region of interest" description="Disordered" evidence="3">
    <location>
        <begin position="186"/>
        <end position="205"/>
    </location>
</feature>
<dbReference type="InterPro" id="IPR001680">
    <property type="entry name" value="WD40_rpt"/>
</dbReference>
<proteinExistence type="inferred from homology"/>
<organism evidence="4 5">
    <name type="scientific">Polychaeton citri CBS 116435</name>
    <dbReference type="NCBI Taxonomy" id="1314669"/>
    <lineage>
        <taxon>Eukaryota</taxon>
        <taxon>Fungi</taxon>
        <taxon>Dikarya</taxon>
        <taxon>Ascomycota</taxon>
        <taxon>Pezizomycotina</taxon>
        <taxon>Dothideomycetes</taxon>
        <taxon>Dothideomycetidae</taxon>
        <taxon>Capnodiales</taxon>
        <taxon>Capnodiaceae</taxon>
        <taxon>Polychaeton</taxon>
    </lineage>
</organism>
<dbReference type="PROSITE" id="PS50294">
    <property type="entry name" value="WD_REPEATS_REGION"/>
    <property type="match status" value="1"/>
</dbReference>
<accession>A0A9P4Q5K4</accession>
<dbReference type="GO" id="GO:0031929">
    <property type="term" value="P:TOR signaling"/>
    <property type="evidence" value="ECO:0007669"/>
    <property type="project" value="InterPro"/>
</dbReference>
<evidence type="ECO:0000256" key="3">
    <source>
        <dbReference type="SAM" id="MobiDB-lite"/>
    </source>
</evidence>
<evidence type="ECO:0000256" key="1">
    <source>
        <dbReference type="ARBA" id="ARBA00009890"/>
    </source>
</evidence>
<dbReference type="Proteomes" id="UP000799441">
    <property type="component" value="Unassembled WGS sequence"/>
</dbReference>
<feature type="region of interest" description="Disordered" evidence="3">
    <location>
        <begin position="777"/>
        <end position="810"/>
    </location>
</feature>
<feature type="repeat" description="WD" evidence="2">
    <location>
        <begin position="619"/>
        <end position="651"/>
    </location>
</feature>
<dbReference type="GO" id="GO:0031932">
    <property type="term" value="C:TORC2 complex"/>
    <property type="evidence" value="ECO:0007669"/>
    <property type="project" value="InterPro"/>
</dbReference>
<feature type="region of interest" description="Disordered" evidence="3">
    <location>
        <begin position="52"/>
        <end position="83"/>
    </location>
</feature>